<dbReference type="OrthoDB" id="595431at2"/>
<name>A1BGS6_CHLPD</name>
<dbReference type="KEGG" id="cph:Cpha266_1581"/>
<dbReference type="AlphaFoldDB" id="A1BGS6"/>
<organism evidence="1 2">
    <name type="scientific">Chlorobium phaeobacteroides (strain DSM 266 / SMG 266 / 2430)</name>
    <dbReference type="NCBI Taxonomy" id="290317"/>
    <lineage>
        <taxon>Bacteria</taxon>
        <taxon>Pseudomonadati</taxon>
        <taxon>Chlorobiota</taxon>
        <taxon>Chlorobiia</taxon>
        <taxon>Chlorobiales</taxon>
        <taxon>Chlorobiaceae</taxon>
        <taxon>Chlorobium/Pelodictyon group</taxon>
        <taxon>Chlorobium</taxon>
    </lineage>
</organism>
<dbReference type="Pfam" id="PF11154">
    <property type="entry name" value="DUF2934"/>
    <property type="match status" value="1"/>
</dbReference>
<protein>
    <recommendedName>
        <fullName evidence="3">DUF2934 domain-containing protein</fullName>
    </recommendedName>
</protein>
<gene>
    <name evidence="1" type="ordered locus">Cpha266_1581</name>
</gene>
<evidence type="ECO:0000313" key="2">
    <source>
        <dbReference type="Proteomes" id="UP000008701"/>
    </source>
</evidence>
<dbReference type="Proteomes" id="UP000008701">
    <property type="component" value="Chromosome"/>
</dbReference>
<proteinExistence type="predicted"/>
<keyword evidence="2" id="KW-1185">Reference proteome</keyword>
<evidence type="ECO:0000313" key="1">
    <source>
        <dbReference type="EMBL" id="ABL65603.1"/>
    </source>
</evidence>
<sequence length="57" mass="6534">MSNDAMEQDSLTPEQREDQIRLAAYFIWQANGEPEGTTEEDWLQAEEAFAEENVEAV</sequence>
<dbReference type="EMBL" id="CP000492">
    <property type="protein sequence ID" value="ABL65603.1"/>
    <property type="molecule type" value="Genomic_DNA"/>
</dbReference>
<dbReference type="InterPro" id="IPR021327">
    <property type="entry name" value="DUF2934"/>
</dbReference>
<dbReference type="HOGENOM" id="CLU_208963_0_0_10"/>
<evidence type="ECO:0008006" key="3">
    <source>
        <dbReference type="Google" id="ProtNLM"/>
    </source>
</evidence>
<dbReference type="RefSeq" id="WP_011745413.1">
    <property type="nucleotide sequence ID" value="NC_008639.1"/>
</dbReference>
<accession>A1BGS6</accession>
<reference evidence="1 2" key="1">
    <citation type="submission" date="2006-12" db="EMBL/GenBank/DDBJ databases">
        <title>Complete sequence of Chlorobium phaeobacteroides DSM 266.</title>
        <authorList>
            <consortium name="US DOE Joint Genome Institute"/>
            <person name="Copeland A."/>
            <person name="Lucas S."/>
            <person name="Lapidus A."/>
            <person name="Barry K."/>
            <person name="Detter J.C."/>
            <person name="Glavina del Rio T."/>
            <person name="Hammon N."/>
            <person name="Israni S."/>
            <person name="Pitluck S."/>
            <person name="Goltsman E."/>
            <person name="Schmutz J."/>
            <person name="Larimer F."/>
            <person name="Land M."/>
            <person name="Hauser L."/>
            <person name="Mikhailova N."/>
            <person name="Li T."/>
            <person name="Overmann J."/>
            <person name="Bryant D.A."/>
            <person name="Richardson P."/>
        </authorList>
    </citation>
    <scope>NUCLEOTIDE SEQUENCE [LARGE SCALE GENOMIC DNA]</scope>
    <source>
        <strain evidence="1 2">DSM 266</strain>
    </source>
</reference>